<dbReference type="PANTHER" id="PTHR43673">
    <property type="entry name" value="NAD(P)H NITROREDUCTASE YDGI-RELATED"/>
    <property type="match status" value="1"/>
</dbReference>
<dbReference type="InterPro" id="IPR029479">
    <property type="entry name" value="Nitroreductase"/>
</dbReference>
<dbReference type="PROSITE" id="PS51379">
    <property type="entry name" value="4FE4S_FER_2"/>
    <property type="match status" value="2"/>
</dbReference>
<evidence type="ECO:0000256" key="4">
    <source>
        <dbReference type="ARBA" id="ARBA00023004"/>
    </source>
</evidence>
<keyword evidence="3" id="KW-0560">Oxidoreductase</keyword>
<evidence type="ECO:0000259" key="6">
    <source>
        <dbReference type="PROSITE" id="PS51379"/>
    </source>
</evidence>
<dbReference type="Pfam" id="PF00881">
    <property type="entry name" value="Nitroreductase"/>
    <property type="match status" value="1"/>
</dbReference>
<dbReference type="GO" id="GO:0016491">
    <property type="term" value="F:oxidoreductase activity"/>
    <property type="evidence" value="ECO:0007669"/>
    <property type="project" value="UniProtKB-KW"/>
</dbReference>
<dbReference type="Pfam" id="PF12838">
    <property type="entry name" value="Fer4_7"/>
    <property type="match status" value="1"/>
</dbReference>
<dbReference type="InterPro" id="IPR017896">
    <property type="entry name" value="4Fe4S_Fe-S-bd"/>
</dbReference>
<comment type="caution">
    <text evidence="7">The sequence shown here is derived from an EMBL/GenBank/DDBJ whole genome shotgun (WGS) entry which is preliminary data.</text>
</comment>
<dbReference type="Gene3D" id="3.40.109.10">
    <property type="entry name" value="NADH Oxidase"/>
    <property type="match status" value="1"/>
</dbReference>
<keyword evidence="2" id="KW-0479">Metal-binding</keyword>
<dbReference type="GO" id="GO:0051536">
    <property type="term" value="F:iron-sulfur cluster binding"/>
    <property type="evidence" value="ECO:0007669"/>
    <property type="project" value="UniProtKB-KW"/>
</dbReference>
<dbReference type="Gene3D" id="3.30.70.20">
    <property type="match status" value="1"/>
</dbReference>
<comment type="similarity">
    <text evidence="1">Belongs to the nitroreductase family.</text>
</comment>
<dbReference type="OrthoDB" id="368873at2"/>
<dbReference type="GO" id="GO:0046872">
    <property type="term" value="F:metal ion binding"/>
    <property type="evidence" value="ECO:0007669"/>
    <property type="project" value="UniProtKB-KW"/>
</dbReference>
<proteinExistence type="inferred from homology"/>
<dbReference type="Proteomes" id="UP000241434">
    <property type="component" value="Unassembled WGS sequence"/>
</dbReference>
<protein>
    <submittedName>
        <fullName evidence="7">Nitroreductase</fullName>
    </submittedName>
</protein>
<keyword evidence="4" id="KW-0408">Iron</keyword>
<sequence>MGHIISVNNNLCVGCSQCIKDCPQNNIVLDDNKKAKIKSQDCMKCGHCMAICPQYAINISGYSEDPYDTESMELLDSEKLMNSLISRRSIRQFKSEKIEKEKIEKIIEAGRWTPTGKNAQDVSYIVIDKKKRLVEDLAIKIFKRLLRFLKVFNKSMRDMEIDEDFFFKKAPLAIMVIADSKVDGSLAASNMALMAESLGIGVLYSGFFTVATSLSGKIKKELGIRSKKAVTTLVLGYPDVKYKRSTQREDAEIIYR</sequence>
<dbReference type="SUPFAM" id="SSF55469">
    <property type="entry name" value="FMN-dependent nitroreductase-like"/>
    <property type="match status" value="1"/>
</dbReference>
<accession>A0A2P7PZR7</accession>
<dbReference type="PANTHER" id="PTHR43673:SF10">
    <property type="entry name" value="NADH DEHYDROGENASE_NAD(P)H NITROREDUCTASE XCC3605-RELATED"/>
    <property type="match status" value="1"/>
</dbReference>
<keyword evidence="5" id="KW-0411">Iron-sulfur</keyword>
<dbReference type="EMBL" id="JYGE01000005">
    <property type="protein sequence ID" value="PSJ31218.1"/>
    <property type="molecule type" value="Genomic_DNA"/>
</dbReference>
<evidence type="ECO:0000256" key="5">
    <source>
        <dbReference type="ARBA" id="ARBA00023014"/>
    </source>
</evidence>
<evidence type="ECO:0000256" key="2">
    <source>
        <dbReference type="ARBA" id="ARBA00022723"/>
    </source>
</evidence>
<evidence type="ECO:0000256" key="1">
    <source>
        <dbReference type="ARBA" id="ARBA00007118"/>
    </source>
</evidence>
<gene>
    <name evidence="7" type="ORF">UF10_06135</name>
</gene>
<feature type="domain" description="4Fe-4S ferredoxin-type" evidence="6">
    <location>
        <begin position="33"/>
        <end position="62"/>
    </location>
</feature>
<organism evidence="7 8">
    <name type="scientific">Peptostreptococcus russellii</name>
    <dbReference type="NCBI Taxonomy" id="215200"/>
    <lineage>
        <taxon>Bacteria</taxon>
        <taxon>Bacillati</taxon>
        <taxon>Bacillota</taxon>
        <taxon>Clostridia</taxon>
        <taxon>Peptostreptococcales</taxon>
        <taxon>Peptostreptococcaceae</taxon>
        <taxon>Peptostreptococcus</taxon>
    </lineage>
</organism>
<dbReference type="SUPFAM" id="SSF54862">
    <property type="entry name" value="4Fe-4S ferredoxins"/>
    <property type="match status" value="1"/>
</dbReference>
<dbReference type="AlphaFoldDB" id="A0A2P7PZR7"/>
<dbReference type="RefSeq" id="WP_106776951.1">
    <property type="nucleotide sequence ID" value="NZ_JBGGGQ010000006.1"/>
</dbReference>
<evidence type="ECO:0000313" key="7">
    <source>
        <dbReference type="EMBL" id="PSJ31218.1"/>
    </source>
</evidence>
<dbReference type="PROSITE" id="PS00198">
    <property type="entry name" value="4FE4S_FER_1"/>
    <property type="match status" value="1"/>
</dbReference>
<evidence type="ECO:0000256" key="3">
    <source>
        <dbReference type="ARBA" id="ARBA00023002"/>
    </source>
</evidence>
<reference evidence="7" key="1">
    <citation type="thesis" date="2015" institute="Rutgers" country="The State University of New Jersey, 14 College Farm Rd., New Brunswick, NJ, USA">
        <title>Ammonia toxicity in bacteria and its implications for treatment of and resource recovery from highly nitrogenous organic wastes.</title>
        <authorList>
            <person name="Luther A.K."/>
        </authorList>
    </citation>
    <scope>NUCLEOTIDE SEQUENCE</scope>
    <source>
        <strain evidence="7">RT-10B</strain>
    </source>
</reference>
<name>A0A2P7PZR7_9FIRM</name>
<dbReference type="InterPro" id="IPR000415">
    <property type="entry name" value="Nitroreductase-like"/>
</dbReference>
<evidence type="ECO:0000313" key="8">
    <source>
        <dbReference type="Proteomes" id="UP000241434"/>
    </source>
</evidence>
<keyword evidence="8" id="KW-1185">Reference proteome</keyword>
<feature type="domain" description="4Fe-4S ferredoxin-type" evidence="6">
    <location>
        <begin position="3"/>
        <end position="32"/>
    </location>
</feature>
<dbReference type="InterPro" id="IPR017900">
    <property type="entry name" value="4Fe4S_Fe_S_CS"/>
</dbReference>